<keyword evidence="1" id="KW-0175">Coiled coil</keyword>
<feature type="coiled-coil region" evidence="1">
    <location>
        <begin position="382"/>
        <end position="458"/>
    </location>
</feature>
<proteinExistence type="predicted"/>
<dbReference type="AlphaFoldDB" id="A0A6D2JMR1"/>
<feature type="compositionally biased region" description="Basic and acidic residues" evidence="2">
    <location>
        <begin position="18"/>
        <end position="33"/>
    </location>
</feature>
<evidence type="ECO:0000256" key="3">
    <source>
        <dbReference type="SAM" id="Phobius"/>
    </source>
</evidence>
<keyword evidence="3" id="KW-0472">Membrane</keyword>
<dbReference type="EMBL" id="CACVBM020001240">
    <property type="protein sequence ID" value="CAA7041237.1"/>
    <property type="molecule type" value="Genomic_DNA"/>
</dbReference>
<keyword evidence="3" id="KW-0812">Transmembrane</keyword>
<organism evidence="4 5">
    <name type="scientific">Microthlaspi erraticum</name>
    <dbReference type="NCBI Taxonomy" id="1685480"/>
    <lineage>
        <taxon>Eukaryota</taxon>
        <taxon>Viridiplantae</taxon>
        <taxon>Streptophyta</taxon>
        <taxon>Embryophyta</taxon>
        <taxon>Tracheophyta</taxon>
        <taxon>Spermatophyta</taxon>
        <taxon>Magnoliopsida</taxon>
        <taxon>eudicotyledons</taxon>
        <taxon>Gunneridae</taxon>
        <taxon>Pentapetalae</taxon>
        <taxon>rosids</taxon>
        <taxon>malvids</taxon>
        <taxon>Brassicales</taxon>
        <taxon>Brassicaceae</taxon>
        <taxon>Coluteocarpeae</taxon>
        <taxon>Microthlaspi</taxon>
    </lineage>
</organism>
<evidence type="ECO:0000256" key="2">
    <source>
        <dbReference type="SAM" id="MobiDB-lite"/>
    </source>
</evidence>
<gene>
    <name evidence="4" type="ORF">MERR_LOCUS28472</name>
</gene>
<evidence type="ECO:0000256" key="1">
    <source>
        <dbReference type="SAM" id="Coils"/>
    </source>
</evidence>
<feature type="compositionally biased region" description="Basic and acidic residues" evidence="2">
    <location>
        <begin position="41"/>
        <end position="52"/>
    </location>
</feature>
<reference evidence="4" key="1">
    <citation type="submission" date="2020-01" db="EMBL/GenBank/DDBJ databases">
        <authorList>
            <person name="Mishra B."/>
        </authorList>
    </citation>
    <scope>NUCLEOTIDE SEQUENCE [LARGE SCALE GENOMIC DNA]</scope>
</reference>
<sequence length="625" mass="72067">MAKKKASRKSEDTGNDNRQTHNQEKAPETDKKATALSRQSSMDDHDSSEEKLQNLKSLNAILLKQTMEKRHQIESLVQAKDEMETELARYGSEKTGMRDELDQVSDENFGLKMELALVMDYVENRFREMGVGVERLMRERDDRESEIRVLKGETNELMGKVEIEKEQLKKVCDERDSIKNGLELQREKANRLKESVIRLEEKESSLEIVIGKLRSENDRLVTERRVKEEIIEKVNEEKIDLEKTIEEKKKEIDEFKREIKVLLGVKNEMESVKIDQMKEIEELEEKLEKMNETVQSLTKEERVLRDLVIRLEKNLDESMEKERAMMVQIDALGKEKAIKESELERVIEEKISVEKQMEMVNFEKEKLIDELSREKSELEGCISTREAKLVELNKNVDELTQAVAVLQKACNDQTMTNATLSCKVGELSNALAQVELKREEADKALDEEKRRGEVLKAEVMKSETMIQTTLEELEKTKIARESFFTAKCGLESESESLKQEKAILEKELAELKKAVDALRRELESAGMDAKRSLVMLKRAASKVVAQSESKEDKQENGTESYAVELCSIEKAFRNKEEMIEEMKKEAETMKQSTEEAHKKKSFWTLVSSVTTIFAAASIAYAARIR</sequence>
<feature type="region of interest" description="Disordered" evidence="2">
    <location>
        <begin position="1"/>
        <end position="52"/>
    </location>
</feature>
<feature type="coiled-coil region" evidence="1">
    <location>
        <begin position="182"/>
        <end position="349"/>
    </location>
</feature>
<comment type="caution">
    <text evidence="4">The sequence shown here is derived from an EMBL/GenBank/DDBJ whole genome shotgun (WGS) entry which is preliminary data.</text>
</comment>
<accession>A0A6D2JMR1</accession>
<protein>
    <submittedName>
        <fullName evidence="4">Uncharacterized protein</fullName>
    </submittedName>
</protein>
<name>A0A6D2JMR1_9BRAS</name>
<keyword evidence="5" id="KW-1185">Reference proteome</keyword>
<evidence type="ECO:0000313" key="5">
    <source>
        <dbReference type="Proteomes" id="UP000467841"/>
    </source>
</evidence>
<keyword evidence="3" id="KW-1133">Transmembrane helix</keyword>
<evidence type="ECO:0000313" key="4">
    <source>
        <dbReference type="EMBL" id="CAA7041237.1"/>
    </source>
</evidence>
<dbReference type="OrthoDB" id="689590at2759"/>
<feature type="coiled-coil region" evidence="1">
    <location>
        <begin position="494"/>
        <end position="528"/>
    </location>
</feature>
<dbReference type="Proteomes" id="UP000467841">
    <property type="component" value="Unassembled WGS sequence"/>
</dbReference>
<feature type="transmembrane region" description="Helical" evidence="3">
    <location>
        <begin position="602"/>
        <end position="622"/>
    </location>
</feature>
<feature type="coiled-coil region" evidence="1">
    <location>
        <begin position="568"/>
        <end position="599"/>
    </location>
</feature>